<comment type="caution">
    <text evidence="2">The sequence shown here is derived from an EMBL/GenBank/DDBJ whole genome shotgun (WGS) entry which is preliminary data.</text>
</comment>
<dbReference type="RefSeq" id="WP_256401947.1">
    <property type="nucleotide sequence ID" value="NZ_JANHJR010000004.1"/>
</dbReference>
<keyword evidence="1" id="KW-0812">Transmembrane</keyword>
<evidence type="ECO:0000313" key="2">
    <source>
        <dbReference type="EMBL" id="MFD1647570.1"/>
    </source>
</evidence>
<keyword evidence="1" id="KW-0472">Membrane</keyword>
<protein>
    <submittedName>
        <fullName evidence="2">Uncharacterized protein</fullName>
    </submittedName>
</protein>
<evidence type="ECO:0000256" key="1">
    <source>
        <dbReference type="SAM" id="Phobius"/>
    </source>
</evidence>
<accession>A0ABD6DQG6</accession>
<keyword evidence="3" id="KW-1185">Reference proteome</keyword>
<name>A0ABD6DQG6_9EURY</name>
<feature type="transmembrane region" description="Helical" evidence="1">
    <location>
        <begin position="33"/>
        <end position="51"/>
    </location>
</feature>
<proteinExistence type="predicted"/>
<evidence type="ECO:0000313" key="3">
    <source>
        <dbReference type="Proteomes" id="UP001597034"/>
    </source>
</evidence>
<dbReference type="AlphaFoldDB" id="A0ABD6DQG6"/>
<reference evidence="2 3" key="1">
    <citation type="journal article" date="2019" name="Int. J. Syst. Evol. Microbiol.">
        <title>The Global Catalogue of Microorganisms (GCM) 10K type strain sequencing project: providing services to taxonomists for standard genome sequencing and annotation.</title>
        <authorList>
            <consortium name="The Broad Institute Genomics Platform"/>
            <consortium name="The Broad Institute Genome Sequencing Center for Infectious Disease"/>
            <person name="Wu L."/>
            <person name="Ma J."/>
        </authorList>
    </citation>
    <scope>NUCLEOTIDE SEQUENCE [LARGE SCALE GENOMIC DNA]</scope>
    <source>
        <strain evidence="2 3">CGMCC 1.10390</strain>
    </source>
</reference>
<dbReference type="Proteomes" id="UP001597034">
    <property type="component" value="Unassembled WGS sequence"/>
</dbReference>
<sequence length="59" mass="5877">MSIAQLLRPDSIASTALQTSTSGGSGGAPSWDFLLLAVIVGLVIISLAWLLSGGSSSSD</sequence>
<organism evidence="2 3">
    <name type="scientific">Haloarchaeobius litoreus</name>
    <dbReference type="NCBI Taxonomy" id="755306"/>
    <lineage>
        <taxon>Archaea</taxon>
        <taxon>Methanobacteriati</taxon>
        <taxon>Methanobacteriota</taxon>
        <taxon>Stenosarchaea group</taxon>
        <taxon>Halobacteria</taxon>
        <taxon>Halobacteriales</taxon>
        <taxon>Halorubellaceae</taxon>
        <taxon>Haloarchaeobius</taxon>
    </lineage>
</organism>
<gene>
    <name evidence="2" type="ORF">ACFSBL_17910</name>
</gene>
<keyword evidence="1" id="KW-1133">Transmembrane helix</keyword>
<dbReference type="EMBL" id="JBHUDO010000004">
    <property type="protein sequence ID" value="MFD1647570.1"/>
    <property type="molecule type" value="Genomic_DNA"/>
</dbReference>